<protein>
    <submittedName>
        <fullName evidence="1">Uncharacterized protein</fullName>
    </submittedName>
</protein>
<proteinExistence type="predicted"/>
<dbReference type="EMBL" id="CAJOBA010001363">
    <property type="protein sequence ID" value="CAF3591708.1"/>
    <property type="molecule type" value="Genomic_DNA"/>
</dbReference>
<keyword evidence="5" id="KW-1185">Reference proteome</keyword>
<dbReference type="EMBL" id="CAJNOQ010000266">
    <property type="protein sequence ID" value="CAF0779729.1"/>
    <property type="molecule type" value="Genomic_DNA"/>
</dbReference>
<accession>A0A813RE06</accession>
<evidence type="ECO:0000313" key="5">
    <source>
        <dbReference type="Proteomes" id="UP000663829"/>
    </source>
</evidence>
<dbReference type="Proteomes" id="UP000677228">
    <property type="component" value="Unassembled WGS sequence"/>
</dbReference>
<dbReference type="EMBL" id="CAJNOK010001363">
    <property type="protein sequence ID" value="CAF0807967.1"/>
    <property type="molecule type" value="Genomic_DNA"/>
</dbReference>
<organism evidence="1 5">
    <name type="scientific">Didymodactylos carnosus</name>
    <dbReference type="NCBI Taxonomy" id="1234261"/>
    <lineage>
        <taxon>Eukaryota</taxon>
        <taxon>Metazoa</taxon>
        <taxon>Spiralia</taxon>
        <taxon>Gnathifera</taxon>
        <taxon>Rotifera</taxon>
        <taxon>Eurotatoria</taxon>
        <taxon>Bdelloidea</taxon>
        <taxon>Philodinida</taxon>
        <taxon>Philodinidae</taxon>
        <taxon>Didymodactylos</taxon>
    </lineage>
</organism>
<evidence type="ECO:0000313" key="1">
    <source>
        <dbReference type="EMBL" id="CAF0779729.1"/>
    </source>
</evidence>
<name>A0A813RE06_9BILA</name>
<dbReference type="EMBL" id="CAJOBC010000266">
    <property type="protein sequence ID" value="CAF3562765.1"/>
    <property type="molecule type" value="Genomic_DNA"/>
</dbReference>
<sequence length="308" mass="35629">MMELSRPISRVDVCDFNDIRHHVLSSSSNNLYRINNDSTINNVFLYTKQTPMTYKDLRMFMTNKLPSNIMILPSYSVNKRRSRSRTSNNSSVLKDHDDLTRLDVKTFYERKKTNEVYHKILSRRSNSTLVHSDSRCSITSSNTPNDDMIIHQFYDFDSNPNKRTVYNDYSSIIKNGKSSSKLKNRQIQSPLISSELFLPHINDDENTSLRIQHSQKLYNRNMTPITPTSNNMSVLRFEASQKHQRGQITKEKQVSSSAFELAHPNTPVGSNENSRIKMICESTQITSSLLPDGRKIKLLDVYMPKMSF</sequence>
<dbReference type="Proteomes" id="UP000681722">
    <property type="component" value="Unassembled WGS sequence"/>
</dbReference>
<evidence type="ECO:0000313" key="3">
    <source>
        <dbReference type="EMBL" id="CAF3562765.1"/>
    </source>
</evidence>
<comment type="caution">
    <text evidence="1">The sequence shown here is derived from an EMBL/GenBank/DDBJ whole genome shotgun (WGS) entry which is preliminary data.</text>
</comment>
<evidence type="ECO:0000313" key="2">
    <source>
        <dbReference type="EMBL" id="CAF0807967.1"/>
    </source>
</evidence>
<gene>
    <name evidence="1" type="ORF">GPM918_LOCUS2394</name>
    <name evidence="2" type="ORF">OVA965_LOCUS4998</name>
    <name evidence="3" type="ORF">SRO942_LOCUS2394</name>
    <name evidence="4" type="ORF">TMI583_LOCUS4996</name>
</gene>
<dbReference type="OrthoDB" id="10033571at2759"/>
<dbReference type="AlphaFoldDB" id="A0A813RE06"/>
<evidence type="ECO:0000313" key="4">
    <source>
        <dbReference type="EMBL" id="CAF3591708.1"/>
    </source>
</evidence>
<dbReference type="Proteomes" id="UP000663829">
    <property type="component" value="Unassembled WGS sequence"/>
</dbReference>
<reference evidence="1" key="1">
    <citation type="submission" date="2021-02" db="EMBL/GenBank/DDBJ databases">
        <authorList>
            <person name="Nowell W R."/>
        </authorList>
    </citation>
    <scope>NUCLEOTIDE SEQUENCE</scope>
</reference>
<dbReference type="Proteomes" id="UP000682733">
    <property type="component" value="Unassembled WGS sequence"/>
</dbReference>